<organism evidence="2 3">
    <name type="scientific">Streptomyces xiamenensis</name>
    <dbReference type="NCBI Taxonomy" id="408015"/>
    <lineage>
        <taxon>Bacteria</taxon>
        <taxon>Bacillati</taxon>
        <taxon>Actinomycetota</taxon>
        <taxon>Actinomycetes</taxon>
        <taxon>Kitasatosporales</taxon>
        <taxon>Streptomycetaceae</taxon>
        <taxon>Streptomyces</taxon>
    </lineage>
</organism>
<gene>
    <name evidence="2" type="ORF">SXIM_10880</name>
</gene>
<keyword evidence="3" id="KW-1185">Reference proteome</keyword>
<sequence length="77" mass="7848">MQREGGGGIEVGHPLNVAPPRQPGARGHPVSNPCARRARTASEGGAERGLGGWGNRRAGLGTLPARPQIASSRVCTA</sequence>
<feature type="region of interest" description="Disordered" evidence="1">
    <location>
        <begin position="1"/>
        <end position="77"/>
    </location>
</feature>
<dbReference type="AlphaFoldDB" id="A0A0F7FSC2"/>
<dbReference type="STRING" id="408015.SXIM_10880"/>
<feature type="compositionally biased region" description="Gly residues" evidence="1">
    <location>
        <begin position="1"/>
        <end position="10"/>
    </location>
</feature>
<dbReference type="HOGENOM" id="CLU_2636692_0_0_11"/>
<evidence type="ECO:0000313" key="2">
    <source>
        <dbReference type="EMBL" id="AKG42472.1"/>
    </source>
</evidence>
<accession>A0A0F7FSC2</accession>
<dbReference type="Proteomes" id="UP000034034">
    <property type="component" value="Chromosome"/>
</dbReference>
<evidence type="ECO:0000313" key="3">
    <source>
        <dbReference type="Proteomes" id="UP000034034"/>
    </source>
</evidence>
<proteinExistence type="predicted"/>
<protein>
    <submittedName>
        <fullName evidence="2">Uncharacterized protein</fullName>
    </submittedName>
</protein>
<reference evidence="2" key="1">
    <citation type="submission" date="2019-08" db="EMBL/GenBank/DDBJ databases">
        <title>Complete genome sequence of a mangrove-derived Streptomyces xiamenensis.</title>
        <authorList>
            <person name="Xu J."/>
        </authorList>
    </citation>
    <scope>NUCLEOTIDE SEQUENCE</scope>
    <source>
        <strain evidence="2">318</strain>
    </source>
</reference>
<evidence type="ECO:0000256" key="1">
    <source>
        <dbReference type="SAM" id="MobiDB-lite"/>
    </source>
</evidence>
<dbReference type="KEGG" id="sxi:SXIM_10880"/>
<name>A0A0F7FSC2_9ACTN</name>
<dbReference type="EMBL" id="CP009922">
    <property type="protein sequence ID" value="AKG42472.1"/>
    <property type="molecule type" value="Genomic_DNA"/>
</dbReference>